<dbReference type="AlphaFoldDB" id="A0A1M5YHM1"/>
<proteinExistence type="predicted"/>
<accession>A0A1M5YHM1</accession>
<dbReference type="InterPro" id="IPR046668">
    <property type="entry name" value="DUF6538"/>
</dbReference>
<organism evidence="2 3">
    <name type="scientific">Desulfofustis glycolicus DSM 9705</name>
    <dbReference type="NCBI Taxonomy" id="1121409"/>
    <lineage>
        <taxon>Bacteria</taxon>
        <taxon>Pseudomonadati</taxon>
        <taxon>Thermodesulfobacteriota</taxon>
        <taxon>Desulfobulbia</taxon>
        <taxon>Desulfobulbales</taxon>
        <taxon>Desulfocapsaceae</taxon>
        <taxon>Desulfofustis</taxon>
    </lineage>
</organism>
<reference evidence="2 3" key="1">
    <citation type="submission" date="2016-11" db="EMBL/GenBank/DDBJ databases">
        <authorList>
            <person name="Jaros S."/>
            <person name="Januszkiewicz K."/>
            <person name="Wedrychowicz H."/>
        </authorList>
    </citation>
    <scope>NUCLEOTIDE SEQUENCE [LARGE SCALE GENOMIC DNA]</scope>
    <source>
        <strain evidence="2 3">DSM 9705</strain>
    </source>
</reference>
<evidence type="ECO:0000313" key="2">
    <source>
        <dbReference type="EMBL" id="SHI11388.1"/>
    </source>
</evidence>
<sequence>MGFYVSQPLYLYQTPSGYIFRLRVPNDLRPVVGKTEFRYSLRTGALRTAKYRARAMAAYIQQLFMRVRSGMSELTQEQIQRLVQKYIRETLANDEQCRAVSGPTASGTTTLEGMTLLESSDMKAPEACSLLESVNRWLRHQDHSLMQPVADRIIRREGLEVDQVSPEYLNFTRELMKGFQSVLNVRIKRAEGDYSQTDEDLVPVLKQQVVNQRAIMTP</sequence>
<dbReference type="Pfam" id="PF20172">
    <property type="entry name" value="DUF6538"/>
    <property type="match status" value="1"/>
</dbReference>
<name>A0A1M5YHM1_9BACT</name>
<feature type="domain" description="DUF6538" evidence="1">
    <location>
        <begin position="10"/>
        <end position="68"/>
    </location>
</feature>
<protein>
    <recommendedName>
        <fullName evidence="1">DUF6538 domain-containing protein</fullName>
    </recommendedName>
</protein>
<gene>
    <name evidence="2" type="ORF">SAMN02745124_04034</name>
</gene>
<evidence type="ECO:0000259" key="1">
    <source>
        <dbReference type="Pfam" id="PF20172"/>
    </source>
</evidence>
<evidence type="ECO:0000313" key="3">
    <source>
        <dbReference type="Proteomes" id="UP000184139"/>
    </source>
</evidence>
<keyword evidence="3" id="KW-1185">Reference proteome</keyword>
<dbReference type="STRING" id="1121409.SAMN02745124_04034"/>
<dbReference type="Proteomes" id="UP000184139">
    <property type="component" value="Unassembled WGS sequence"/>
</dbReference>
<dbReference type="RefSeq" id="WP_073378980.1">
    <property type="nucleotide sequence ID" value="NZ_FQXS01000037.1"/>
</dbReference>
<dbReference type="EMBL" id="FQXS01000037">
    <property type="protein sequence ID" value="SHI11388.1"/>
    <property type="molecule type" value="Genomic_DNA"/>
</dbReference>